<feature type="signal peptide" evidence="6">
    <location>
        <begin position="1"/>
        <end position="21"/>
    </location>
</feature>
<feature type="domain" description="Glycosyl hydrolase family 32 N-terminal" evidence="7">
    <location>
        <begin position="76"/>
        <end position="436"/>
    </location>
</feature>
<accession>I0YQ81</accession>
<evidence type="ECO:0000256" key="2">
    <source>
        <dbReference type="ARBA" id="ARBA00022801"/>
    </source>
</evidence>
<dbReference type="OrthoDB" id="507039at2759"/>
<dbReference type="Pfam" id="PF08244">
    <property type="entry name" value="Glyco_hydro_32C"/>
    <property type="match status" value="1"/>
</dbReference>
<dbReference type="AlphaFoldDB" id="I0YQ81"/>
<evidence type="ECO:0000313" key="10">
    <source>
        <dbReference type="Proteomes" id="UP000007264"/>
    </source>
</evidence>
<dbReference type="eggNOG" id="KOG0228">
    <property type="taxonomic scope" value="Eukaryota"/>
</dbReference>
<evidence type="ECO:0008006" key="11">
    <source>
        <dbReference type="Google" id="ProtNLM"/>
    </source>
</evidence>
<evidence type="ECO:0000256" key="1">
    <source>
        <dbReference type="ARBA" id="ARBA00009902"/>
    </source>
</evidence>
<dbReference type="CDD" id="cd18624">
    <property type="entry name" value="GH32_Fruct1-like"/>
    <property type="match status" value="1"/>
</dbReference>
<dbReference type="InterPro" id="IPR013148">
    <property type="entry name" value="Glyco_hydro_32_N"/>
</dbReference>
<feature type="domain" description="Glycosyl hydrolase family 32 C-terminal" evidence="8">
    <location>
        <begin position="461"/>
        <end position="621"/>
    </location>
</feature>
<evidence type="ECO:0000259" key="7">
    <source>
        <dbReference type="Pfam" id="PF00251"/>
    </source>
</evidence>
<dbReference type="SUPFAM" id="SSF75005">
    <property type="entry name" value="Arabinanase/levansucrase/invertase"/>
    <property type="match status" value="1"/>
</dbReference>
<proteinExistence type="inferred from homology"/>
<dbReference type="GeneID" id="17038526"/>
<dbReference type="InterPro" id="IPR001362">
    <property type="entry name" value="Glyco_hydro_32"/>
</dbReference>
<reference evidence="9 10" key="1">
    <citation type="journal article" date="2012" name="Genome Biol.">
        <title>The genome of the polar eukaryotic microalga coccomyxa subellipsoidea reveals traits of cold adaptation.</title>
        <authorList>
            <person name="Blanc G."/>
            <person name="Agarkova I."/>
            <person name="Grimwood J."/>
            <person name="Kuo A."/>
            <person name="Brueggeman A."/>
            <person name="Dunigan D."/>
            <person name="Gurnon J."/>
            <person name="Ladunga I."/>
            <person name="Lindquist E."/>
            <person name="Lucas S."/>
            <person name="Pangilinan J."/>
            <person name="Proschold T."/>
            <person name="Salamov A."/>
            <person name="Schmutz J."/>
            <person name="Weeks D."/>
            <person name="Yamada T."/>
            <person name="Claverie J.M."/>
            <person name="Grigoriev I."/>
            <person name="Van Etten J."/>
            <person name="Lomsadze A."/>
            <person name="Borodovsky M."/>
        </authorList>
    </citation>
    <scope>NUCLEOTIDE SEQUENCE [LARGE SCALE GENOMIC DNA]</scope>
    <source>
        <strain evidence="9 10">C-169</strain>
    </source>
</reference>
<evidence type="ECO:0000256" key="6">
    <source>
        <dbReference type="SAM" id="SignalP"/>
    </source>
</evidence>
<name>I0YQ81_COCSC</name>
<dbReference type="SUPFAM" id="SSF49899">
    <property type="entry name" value="Concanavalin A-like lectins/glucanases"/>
    <property type="match status" value="1"/>
</dbReference>
<dbReference type="InterPro" id="IPR013189">
    <property type="entry name" value="Glyco_hydro_32_C"/>
</dbReference>
<keyword evidence="10" id="KW-1185">Reference proteome</keyword>
<dbReference type="InterPro" id="IPR050551">
    <property type="entry name" value="Fructan_Metab_Enzymes"/>
</dbReference>
<dbReference type="RefSeq" id="XP_005645094.1">
    <property type="nucleotide sequence ID" value="XM_005645037.1"/>
</dbReference>
<dbReference type="EMBL" id="AGSI01000015">
    <property type="protein sequence ID" value="EIE20550.1"/>
    <property type="molecule type" value="Genomic_DNA"/>
</dbReference>
<dbReference type="GO" id="GO:0005975">
    <property type="term" value="P:carbohydrate metabolic process"/>
    <property type="evidence" value="ECO:0007669"/>
    <property type="project" value="InterPro"/>
</dbReference>
<evidence type="ECO:0000256" key="3">
    <source>
        <dbReference type="ARBA" id="ARBA00023295"/>
    </source>
</evidence>
<comment type="caution">
    <text evidence="9">The sequence shown here is derived from an EMBL/GenBank/DDBJ whole genome shotgun (WGS) entry which is preliminary data.</text>
</comment>
<dbReference type="KEGG" id="csl:COCSUDRAFT_67413"/>
<dbReference type="SMART" id="SM00640">
    <property type="entry name" value="Glyco_32"/>
    <property type="match status" value="1"/>
</dbReference>
<comment type="similarity">
    <text evidence="1 4">Belongs to the glycosyl hydrolase 32 family.</text>
</comment>
<dbReference type="PANTHER" id="PTHR31953">
    <property type="entry name" value="BETA-FRUCTOFURANOSIDASE, INSOLUBLE ISOENZYME CWINV1-RELATED"/>
    <property type="match status" value="1"/>
</dbReference>
<evidence type="ECO:0000313" key="9">
    <source>
        <dbReference type="EMBL" id="EIE20550.1"/>
    </source>
</evidence>
<sequence length="635" mass="67725">MASGLKKSCIVAFLAIATCTASPALAPAPLASGQSMLSDPSNPKTNNPAITGQSFPKGGGDRVSAPEAQALKPGYHITAAMGWMNDPNGMFQNKAGIYHVFYQWNPEAPIWGAPYWGHVISKDMVHWERMPPALVPDTDYDYDGVFSGSANLLEDGTPILFYTGVSNFSELKYYKQVQATAVPVNASDPRLKLWKKSPSNPIISQPPPDGTLAQFRDPVSAWKQDGLWYTVIGSLESCFGTAALYSSPDFQTWQPAGQWASQASVGQANAGQCVAPALAQPGVGQCDQVGAVCRMWECPDTFQLGNDTWVFKWSDQSKTRDPFAMDWYILGTSATFLGNRSQGNISSRGEDTSRFQSTLQNTPQSVDYGSIYASKTFATSDGRRVLLGWVFETSAGCVEQCSAGTNFTDSLGWQGAQTLPREVTLDMDSRALIMNPVQELTLLRSTLLYNKSAVTLPSNGSQELNLTQSSSMGRQTEIMAAFAVAANGSQGGQQPFSIGIQLSTGQGTFTQITVNGTAAAIANGSLNIAQAGVYVDRSKSGGHTNTTTQGGPIPLPASGLSVPAATLRIFVDHSLLEVYALDGRGRVTSRIYPAGMEDSWNVSVFGAFGAAPATVDASVWEMGSAFDPKQAKACC</sequence>
<evidence type="ECO:0000259" key="8">
    <source>
        <dbReference type="Pfam" id="PF08244"/>
    </source>
</evidence>
<organism evidence="9 10">
    <name type="scientific">Coccomyxa subellipsoidea (strain C-169)</name>
    <name type="common">Green microalga</name>
    <dbReference type="NCBI Taxonomy" id="574566"/>
    <lineage>
        <taxon>Eukaryota</taxon>
        <taxon>Viridiplantae</taxon>
        <taxon>Chlorophyta</taxon>
        <taxon>core chlorophytes</taxon>
        <taxon>Trebouxiophyceae</taxon>
        <taxon>Trebouxiophyceae incertae sedis</taxon>
        <taxon>Coccomyxaceae</taxon>
        <taxon>Coccomyxa</taxon>
        <taxon>Coccomyxa subellipsoidea</taxon>
    </lineage>
</organism>
<feature type="compositionally biased region" description="Polar residues" evidence="5">
    <location>
        <begin position="33"/>
        <end position="54"/>
    </location>
</feature>
<gene>
    <name evidence="9" type="ORF">COCSUDRAFT_67413</name>
</gene>
<keyword evidence="2 4" id="KW-0378">Hydrolase</keyword>
<dbReference type="STRING" id="574566.I0YQ81"/>
<feature type="chain" id="PRO_5003636374" description="Arabinanase/levansucrase/invertase" evidence="6">
    <location>
        <begin position="22"/>
        <end position="635"/>
    </location>
</feature>
<dbReference type="Pfam" id="PF00251">
    <property type="entry name" value="Glyco_hydro_32N"/>
    <property type="match status" value="1"/>
</dbReference>
<dbReference type="Gene3D" id="2.60.120.560">
    <property type="entry name" value="Exo-inulinase, domain 1"/>
    <property type="match status" value="1"/>
</dbReference>
<dbReference type="InterPro" id="IPR013320">
    <property type="entry name" value="ConA-like_dom_sf"/>
</dbReference>
<evidence type="ECO:0000256" key="4">
    <source>
        <dbReference type="RuleBase" id="RU362110"/>
    </source>
</evidence>
<feature type="region of interest" description="Disordered" evidence="5">
    <location>
        <begin position="32"/>
        <end position="63"/>
    </location>
</feature>
<dbReference type="Proteomes" id="UP000007264">
    <property type="component" value="Unassembled WGS sequence"/>
</dbReference>
<protein>
    <recommendedName>
        <fullName evidence="11">Arabinanase/levansucrase/invertase</fullName>
    </recommendedName>
</protein>
<keyword evidence="6" id="KW-0732">Signal</keyword>
<keyword evidence="3 4" id="KW-0326">Glycosidase</keyword>
<dbReference type="GO" id="GO:0004553">
    <property type="term" value="F:hydrolase activity, hydrolyzing O-glycosyl compounds"/>
    <property type="evidence" value="ECO:0007669"/>
    <property type="project" value="InterPro"/>
</dbReference>
<evidence type="ECO:0000256" key="5">
    <source>
        <dbReference type="SAM" id="MobiDB-lite"/>
    </source>
</evidence>
<dbReference type="Gene3D" id="2.115.10.20">
    <property type="entry name" value="Glycosyl hydrolase domain, family 43"/>
    <property type="match status" value="1"/>
</dbReference>
<dbReference type="InterPro" id="IPR023296">
    <property type="entry name" value="Glyco_hydro_beta-prop_sf"/>
</dbReference>